<name>A0A2R7Z3A9_9ACTN</name>
<keyword evidence="3" id="KW-1185">Reference proteome</keyword>
<sequence>MDAIGEETGETVHLSVTRGDRVVQVAQVDSTYLLGTRDWTEVDVPAHCSALGKVLLAWGALALPAAPLEQPTEATITTLTGLRRDGARTRDRGWSVTVDELELGLTGVAAPVFGVHGDVVAALGISGPTSRLEGRLDELGRLLSAHARALSTLLRGSNHGSAHEKVVVA</sequence>
<proteinExistence type="predicted"/>
<accession>A0A2R7Z3A9</accession>
<comment type="caution">
    <text evidence="2">The sequence shown here is derived from an EMBL/GenBank/DDBJ whole genome shotgun (WGS) entry which is preliminary data.</text>
</comment>
<feature type="domain" description="IclR-ED" evidence="1">
    <location>
        <begin position="1"/>
        <end position="156"/>
    </location>
</feature>
<dbReference type="Proteomes" id="UP000244867">
    <property type="component" value="Unassembled WGS sequence"/>
</dbReference>
<dbReference type="GO" id="GO:0003677">
    <property type="term" value="F:DNA binding"/>
    <property type="evidence" value="ECO:0007669"/>
    <property type="project" value="TreeGrafter"/>
</dbReference>
<dbReference type="EMBL" id="PYXZ01000001">
    <property type="protein sequence ID" value="PUA83090.1"/>
    <property type="molecule type" value="Genomic_DNA"/>
</dbReference>
<dbReference type="AlphaFoldDB" id="A0A2R7Z3A9"/>
<dbReference type="InterPro" id="IPR029016">
    <property type="entry name" value="GAF-like_dom_sf"/>
</dbReference>
<protein>
    <recommendedName>
        <fullName evidence="1">IclR-ED domain-containing protein</fullName>
    </recommendedName>
</protein>
<dbReference type="GO" id="GO:0003700">
    <property type="term" value="F:DNA-binding transcription factor activity"/>
    <property type="evidence" value="ECO:0007669"/>
    <property type="project" value="TreeGrafter"/>
</dbReference>
<dbReference type="GO" id="GO:0045892">
    <property type="term" value="P:negative regulation of DNA-templated transcription"/>
    <property type="evidence" value="ECO:0007669"/>
    <property type="project" value="TreeGrafter"/>
</dbReference>
<dbReference type="Gene3D" id="3.30.450.40">
    <property type="match status" value="1"/>
</dbReference>
<reference evidence="2 3" key="1">
    <citation type="submission" date="2018-03" db="EMBL/GenBank/DDBJ databases">
        <authorList>
            <person name="Keele B.F."/>
        </authorList>
    </citation>
    <scope>NUCLEOTIDE SEQUENCE [LARGE SCALE GENOMIC DNA]</scope>
    <source>
        <strain evidence="2 3">IB-3</strain>
    </source>
</reference>
<dbReference type="PANTHER" id="PTHR30136">
    <property type="entry name" value="HELIX-TURN-HELIX TRANSCRIPTIONAL REGULATOR, ICLR FAMILY"/>
    <property type="match status" value="1"/>
</dbReference>
<dbReference type="PROSITE" id="PS51078">
    <property type="entry name" value="ICLR_ED"/>
    <property type="match status" value="1"/>
</dbReference>
<organism evidence="2 3">
    <name type="scientific">Nocardioides currus</name>
    <dbReference type="NCBI Taxonomy" id="2133958"/>
    <lineage>
        <taxon>Bacteria</taxon>
        <taxon>Bacillati</taxon>
        <taxon>Actinomycetota</taxon>
        <taxon>Actinomycetes</taxon>
        <taxon>Propionibacteriales</taxon>
        <taxon>Nocardioidaceae</taxon>
        <taxon>Nocardioides</taxon>
    </lineage>
</organism>
<dbReference type="InterPro" id="IPR050707">
    <property type="entry name" value="HTH_MetabolicPath_Reg"/>
</dbReference>
<dbReference type="Pfam" id="PF01614">
    <property type="entry name" value="IclR_C"/>
    <property type="match status" value="1"/>
</dbReference>
<dbReference type="SUPFAM" id="SSF55781">
    <property type="entry name" value="GAF domain-like"/>
    <property type="match status" value="1"/>
</dbReference>
<dbReference type="InterPro" id="IPR014757">
    <property type="entry name" value="Tscrpt_reg_IclR_C"/>
</dbReference>
<evidence type="ECO:0000313" key="3">
    <source>
        <dbReference type="Proteomes" id="UP000244867"/>
    </source>
</evidence>
<gene>
    <name evidence="2" type="ORF">C7S10_02230</name>
</gene>
<evidence type="ECO:0000259" key="1">
    <source>
        <dbReference type="PROSITE" id="PS51078"/>
    </source>
</evidence>
<evidence type="ECO:0000313" key="2">
    <source>
        <dbReference type="EMBL" id="PUA83090.1"/>
    </source>
</evidence>
<dbReference type="PANTHER" id="PTHR30136:SF24">
    <property type="entry name" value="HTH-TYPE TRANSCRIPTIONAL REPRESSOR ALLR"/>
    <property type="match status" value="1"/>
</dbReference>